<dbReference type="GO" id="GO:0005829">
    <property type="term" value="C:cytosol"/>
    <property type="evidence" value="ECO:0007669"/>
    <property type="project" value="TreeGrafter"/>
</dbReference>
<dbReference type="UniPathway" id="UPA00916">
    <property type="reaction ID" value="UER00889"/>
</dbReference>
<geneLocation type="plasmid" evidence="11 12">
    <name>unnamed1</name>
</geneLocation>
<dbReference type="GO" id="GO:0046872">
    <property type="term" value="F:metal ion binding"/>
    <property type="evidence" value="ECO:0007669"/>
    <property type="project" value="UniProtKB-KW"/>
</dbReference>
<evidence type="ECO:0000256" key="8">
    <source>
        <dbReference type="ARBA" id="ARBA00023277"/>
    </source>
</evidence>
<evidence type="ECO:0000256" key="9">
    <source>
        <dbReference type="HAMAP-Rule" id="MF_01987"/>
    </source>
</evidence>
<dbReference type="InterPro" id="IPR011877">
    <property type="entry name" value="Ribokinase"/>
</dbReference>
<feature type="binding site" evidence="9">
    <location>
        <begin position="9"/>
        <end position="11"/>
    </location>
    <ligand>
        <name>substrate</name>
    </ligand>
</feature>
<feature type="binding site" evidence="9">
    <location>
        <position position="134"/>
    </location>
    <ligand>
        <name>substrate</name>
    </ligand>
</feature>
<feature type="binding site" evidence="9">
    <location>
        <begin position="37"/>
        <end position="41"/>
    </location>
    <ligand>
        <name>substrate</name>
    </ligand>
</feature>
<dbReference type="RefSeq" id="WP_112907612.1">
    <property type="nucleotide sequence ID" value="NZ_CP030761.1"/>
</dbReference>
<evidence type="ECO:0000256" key="4">
    <source>
        <dbReference type="ARBA" id="ARBA00022777"/>
    </source>
</evidence>
<feature type="binding site" evidence="9">
    <location>
        <begin position="240"/>
        <end position="241"/>
    </location>
    <ligand>
        <name>ATP</name>
        <dbReference type="ChEBI" id="CHEBI:30616"/>
    </ligand>
</feature>
<comment type="function">
    <text evidence="9">Catalyzes the phosphorylation of ribose at O-5 in a reaction requiring ATP and magnesium. The resulting D-ribose-5-phosphate can then be used either for sythesis of nucleotides, histidine, and tryptophan, or as a component of the pentose phosphate pathway.</text>
</comment>
<dbReference type="InterPro" id="IPR002139">
    <property type="entry name" value="Ribo/fructo_kinase"/>
</dbReference>
<organism evidence="11 12">
    <name type="scientific">Rhizobium leguminosarum</name>
    <dbReference type="NCBI Taxonomy" id="384"/>
    <lineage>
        <taxon>Bacteria</taxon>
        <taxon>Pseudomonadati</taxon>
        <taxon>Pseudomonadota</taxon>
        <taxon>Alphaproteobacteria</taxon>
        <taxon>Hyphomicrobiales</taxon>
        <taxon>Rhizobiaceae</taxon>
        <taxon>Rhizobium/Agrobacterium group</taxon>
        <taxon>Rhizobium</taxon>
    </lineage>
</organism>
<feature type="binding site" evidence="9">
    <location>
        <position position="178"/>
    </location>
    <ligand>
        <name>ATP</name>
        <dbReference type="ChEBI" id="CHEBI:30616"/>
    </ligand>
</feature>
<dbReference type="EC" id="2.7.1.15" evidence="9"/>
<evidence type="ECO:0000313" key="12">
    <source>
        <dbReference type="Proteomes" id="UP000251166"/>
    </source>
</evidence>
<evidence type="ECO:0000256" key="7">
    <source>
        <dbReference type="ARBA" id="ARBA00022958"/>
    </source>
</evidence>
<feature type="binding site" evidence="9">
    <location>
        <position position="237"/>
    </location>
    <ligand>
        <name>K(+)</name>
        <dbReference type="ChEBI" id="CHEBI:29103"/>
    </ligand>
</feature>
<dbReference type="GO" id="GO:0019303">
    <property type="term" value="P:D-ribose catabolic process"/>
    <property type="evidence" value="ECO:0007669"/>
    <property type="project" value="UniProtKB-UniRule"/>
</dbReference>
<dbReference type="SUPFAM" id="SSF53613">
    <property type="entry name" value="Ribokinase-like"/>
    <property type="match status" value="1"/>
</dbReference>
<dbReference type="AlphaFoldDB" id="A0A2Z4YSK9"/>
<dbReference type="GO" id="GO:0004747">
    <property type="term" value="F:ribokinase activity"/>
    <property type="evidence" value="ECO:0007669"/>
    <property type="project" value="UniProtKB-UniRule"/>
</dbReference>
<evidence type="ECO:0000256" key="6">
    <source>
        <dbReference type="ARBA" id="ARBA00022842"/>
    </source>
</evidence>
<dbReference type="EMBL" id="CP030761">
    <property type="protein sequence ID" value="AXA43153.1"/>
    <property type="molecule type" value="Genomic_DNA"/>
</dbReference>
<feature type="binding site" evidence="9">
    <location>
        <position position="271"/>
    </location>
    <ligand>
        <name>K(+)</name>
        <dbReference type="ChEBI" id="CHEBI:29103"/>
    </ligand>
</feature>
<protein>
    <recommendedName>
        <fullName evidence="9">Ribokinase</fullName>
        <shortName evidence="9">RK</shortName>
        <ecNumber evidence="9">2.7.1.15</ecNumber>
    </recommendedName>
</protein>
<feature type="binding site" evidence="9">
    <location>
        <position position="274"/>
    </location>
    <ligand>
        <name>K(+)</name>
        <dbReference type="ChEBI" id="CHEBI:29103"/>
    </ligand>
</feature>
<keyword evidence="9" id="KW-0963">Cytoplasm</keyword>
<comment type="catalytic activity">
    <reaction evidence="9">
        <text>D-ribose + ATP = D-ribose 5-phosphate + ADP + H(+)</text>
        <dbReference type="Rhea" id="RHEA:13697"/>
        <dbReference type="ChEBI" id="CHEBI:15378"/>
        <dbReference type="ChEBI" id="CHEBI:30616"/>
        <dbReference type="ChEBI" id="CHEBI:47013"/>
        <dbReference type="ChEBI" id="CHEBI:78346"/>
        <dbReference type="ChEBI" id="CHEBI:456216"/>
        <dbReference type="EC" id="2.7.1.15"/>
    </reaction>
</comment>
<sequence length="291" mass="30499">MIVTFGSINVDLIYLVNEIPQAGQTVLARGSRTEAGGKGANQALAAARDGANVVMTAAVGNDAMAPIALQNLESEVDIRRVVRSNEPTGSAAIMIDADGRNMIAVAAGANLAAQSDGVEDELLRNASYVLMQMENDAIQIENLIRRVSNHPAKSILNLAPAYRLDRDLLSLVDIVIVNEDEAEALSGWLGCESTARSLSESLDTGVLRTMGGEGAEAFIDGENVRVPALRVDAVDTTAAGDCFVGVLASALDRGLSLDAAMRRAARAAAIACSRPGSQSSIPYNDETDSWT</sequence>
<evidence type="ECO:0000313" key="11">
    <source>
        <dbReference type="EMBL" id="AXA43153.1"/>
    </source>
</evidence>
<evidence type="ECO:0000256" key="5">
    <source>
        <dbReference type="ARBA" id="ARBA00022840"/>
    </source>
</evidence>
<comment type="cofactor">
    <cofactor evidence="9">
        <name>Mg(2+)</name>
        <dbReference type="ChEBI" id="CHEBI:18420"/>
    </cofactor>
    <text evidence="9">Requires a divalent cation, most likely magnesium in vivo, as an electrophilic catalyst to aid phosphoryl group transfer. It is the chelate of the metal and the nucleotide that is the actual substrate.</text>
</comment>
<keyword evidence="8 9" id="KW-0119">Carbohydrate metabolism</keyword>
<reference evidence="11 12" key="1">
    <citation type="submission" date="2018-07" db="EMBL/GenBank/DDBJ databases">
        <title>Rhizobium leguminosarum strain:ATCC 14479 Genome sequencing and assembly.</title>
        <authorList>
            <person name="Chakraborty R."/>
        </authorList>
    </citation>
    <scope>NUCLEOTIDE SEQUENCE [LARGE SCALE GENOMIC DNA]</scope>
    <source>
        <strain evidence="11 12">ATCC 14479</strain>
        <plasmid evidence="12">Plasmid unnamed1</plasmid>
    </source>
</reference>
<dbReference type="PANTHER" id="PTHR10584">
    <property type="entry name" value="SUGAR KINASE"/>
    <property type="match status" value="1"/>
</dbReference>
<dbReference type="HAMAP" id="MF_01987">
    <property type="entry name" value="Ribokinase"/>
    <property type="match status" value="1"/>
</dbReference>
<evidence type="ECO:0000256" key="2">
    <source>
        <dbReference type="ARBA" id="ARBA00022723"/>
    </source>
</evidence>
<comment type="subcellular location">
    <subcellularLocation>
        <location evidence="9">Cytoplasm</location>
    </subcellularLocation>
</comment>
<dbReference type="InterPro" id="IPR029056">
    <property type="entry name" value="Ribokinase-like"/>
</dbReference>
<accession>A0A2Z4YSK9</accession>
<keyword evidence="5 9" id="KW-0067">ATP-binding</keyword>
<dbReference type="InterPro" id="IPR011611">
    <property type="entry name" value="PfkB_dom"/>
</dbReference>
<comment type="activity regulation">
    <text evidence="9">Activated by a monovalent cation that binds near, but not in, the active site. The most likely occupant of the site in vivo is potassium. Ion binding induces a conformational change that may alter substrate affinity.</text>
</comment>
<dbReference type="Gene3D" id="3.40.1190.20">
    <property type="match status" value="1"/>
</dbReference>
<feature type="domain" description="Carbohydrate kinase PfkB" evidence="10">
    <location>
        <begin position="2"/>
        <end position="282"/>
    </location>
</feature>
<feature type="active site" description="Proton acceptor" evidence="9">
    <location>
        <position position="241"/>
    </location>
</feature>
<comment type="subunit">
    <text evidence="9">Homodimer.</text>
</comment>
<keyword evidence="3 9" id="KW-0547">Nucleotide-binding</keyword>
<comment type="pathway">
    <text evidence="9">Carbohydrate metabolism; D-ribose degradation; D-ribose 5-phosphate from beta-D-ribopyranose: step 2/2.</text>
</comment>
<feature type="binding site" evidence="9">
    <location>
        <position position="280"/>
    </location>
    <ligand>
        <name>K(+)</name>
        <dbReference type="ChEBI" id="CHEBI:29103"/>
    </ligand>
</feature>
<gene>
    <name evidence="9" type="primary">rbsK</name>
    <name evidence="11" type="ORF">DLJ82_5592</name>
</gene>
<dbReference type="Pfam" id="PF00294">
    <property type="entry name" value="PfkB"/>
    <property type="match status" value="1"/>
</dbReference>
<feature type="binding site" evidence="9">
    <location>
        <position position="235"/>
    </location>
    <ligand>
        <name>K(+)</name>
        <dbReference type="ChEBI" id="CHEBI:29103"/>
    </ligand>
</feature>
<keyword evidence="7 9" id="KW-0630">Potassium</keyword>
<dbReference type="CDD" id="cd01174">
    <property type="entry name" value="ribokinase"/>
    <property type="match status" value="1"/>
</dbReference>
<comment type="caution">
    <text evidence="9">Lacks conserved residue(s) required for the propagation of feature annotation.</text>
</comment>
<feature type="binding site" evidence="9">
    <location>
        <begin position="209"/>
        <end position="214"/>
    </location>
    <ligand>
        <name>ATP</name>
        <dbReference type="ChEBI" id="CHEBI:30616"/>
    </ligand>
</feature>
<dbReference type="PRINTS" id="PR00990">
    <property type="entry name" value="RIBOKINASE"/>
</dbReference>
<feature type="binding site" evidence="9">
    <location>
        <position position="241"/>
    </location>
    <ligand>
        <name>substrate</name>
    </ligand>
</feature>
<evidence type="ECO:0000256" key="1">
    <source>
        <dbReference type="ARBA" id="ARBA00022679"/>
    </source>
</evidence>
<keyword evidence="4 9" id="KW-0418">Kinase</keyword>
<keyword evidence="1 9" id="KW-0808">Transferase</keyword>
<evidence type="ECO:0000259" key="10">
    <source>
        <dbReference type="Pfam" id="PF00294"/>
    </source>
</evidence>
<evidence type="ECO:0000256" key="3">
    <source>
        <dbReference type="ARBA" id="ARBA00022741"/>
    </source>
</evidence>
<keyword evidence="2 9" id="KW-0479">Metal-binding</keyword>
<dbReference type="Proteomes" id="UP000251166">
    <property type="component" value="Plasmid unnamed1"/>
</dbReference>
<dbReference type="PANTHER" id="PTHR10584:SF166">
    <property type="entry name" value="RIBOKINASE"/>
    <property type="match status" value="1"/>
</dbReference>
<keyword evidence="11" id="KW-0614">Plasmid</keyword>
<dbReference type="GO" id="GO:0005524">
    <property type="term" value="F:ATP binding"/>
    <property type="evidence" value="ECO:0007669"/>
    <property type="project" value="UniProtKB-UniRule"/>
</dbReference>
<proteinExistence type="inferred from homology"/>
<feature type="binding site" evidence="9">
    <location>
        <position position="276"/>
    </location>
    <ligand>
        <name>K(+)</name>
        <dbReference type="ChEBI" id="CHEBI:29103"/>
    </ligand>
</feature>
<keyword evidence="6 9" id="KW-0460">Magnesium</keyword>
<name>A0A2Z4YSK9_RHILE</name>
<comment type="similarity">
    <text evidence="9">Belongs to the carbohydrate kinase PfkB family. Ribokinase subfamily.</text>
</comment>